<feature type="transmembrane region" description="Helical" evidence="1">
    <location>
        <begin position="21"/>
        <end position="48"/>
    </location>
</feature>
<proteinExistence type="predicted"/>
<evidence type="ECO:0000313" key="3">
    <source>
        <dbReference type="Proteomes" id="UP000254118"/>
    </source>
</evidence>
<comment type="caution">
    <text evidence="2">The sequence shown here is derived from an EMBL/GenBank/DDBJ whole genome shotgun (WGS) entry which is preliminary data.</text>
</comment>
<keyword evidence="1" id="KW-0812">Transmembrane</keyword>
<reference evidence="2 3" key="1">
    <citation type="submission" date="2018-06" db="EMBL/GenBank/DDBJ databases">
        <authorList>
            <consortium name="Pathogen Informatics"/>
            <person name="Doyle S."/>
        </authorList>
    </citation>
    <scope>NUCLEOTIDE SEQUENCE [LARGE SCALE GENOMIC DNA]</scope>
    <source>
        <strain evidence="2 3">NCTC7915</strain>
    </source>
</reference>
<gene>
    <name evidence="2" type="ORF">NCTC7915_01887</name>
</gene>
<organism evidence="2 3">
    <name type="scientific">Dermatophilus congolensis</name>
    <dbReference type="NCBI Taxonomy" id="1863"/>
    <lineage>
        <taxon>Bacteria</taxon>
        <taxon>Bacillati</taxon>
        <taxon>Actinomycetota</taxon>
        <taxon>Actinomycetes</taxon>
        <taxon>Micrococcales</taxon>
        <taxon>Dermatophilaceae</taxon>
        <taxon>Dermatophilus</taxon>
    </lineage>
</organism>
<protein>
    <submittedName>
        <fullName evidence="2">Uncharacterized protein</fullName>
    </submittedName>
</protein>
<evidence type="ECO:0000256" key="1">
    <source>
        <dbReference type="SAM" id="Phobius"/>
    </source>
</evidence>
<dbReference type="EMBL" id="UFYA01000001">
    <property type="protein sequence ID" value="STD13176.1"/>
    <property type="molecule type" value="Genomic_DNA"/>
</dbReference>
<keyword evidence="1" id="KW-0472">Membrane</keyword>
<dbReference type="Proteomes" id="UP000254118">
    <property type="component" value="Unassembled WGS sequence"/>
</dbReference>
<evidence type="ECO:0000313" key="2">
    <source>
        <dbReference type="EMBL" id="STD13176.1"/>
    </source>
</evidence>
<accession>A0AA46H150</accession>
<keyword evidence="1" id="KW-1133">Transmembrane helix</keyword>
<dbReference type="AlphaFoldDB" id="A0AA46H150"/>
<name>A0AA46H150_9MICO</name>
<sequence length="49" mass="4848">MAMAAADQVRSRARVLRRRGVGVVGLLVMVCVAGVVVAGVEVAGGVAVA</sequence>